<dbReference type="Proteomes" id="UP000032135">
    <property type="component" value="Segment"/>
</dbReference>
<dbReference type="GeneID" id="26516762"/>
<dbReference type="Gene3D" id="1.10.287.1080">
    <property type="entry name" value="MazG-like"/>
    <property type="match status" value="1"/>
</dbReference>
<dbReference type="RefSeq" id="YP_009188254.1">
    <property type="nucleotide sequence ID" value="NC_028663.1"/>
</dbReference>
<evidence type="ECO:0000313" key="3">
    <source>
        <dbReference type="EMBL" id="AJK27644.1"/>
    </source>
</evidence>
<sequence>MKVNQGGFAPSPETGSGDDIQQTAEKFSNAATDAAENFEAAAKEAAAEAPKTPEDVINDNRFNTAYKSKKKAKQKMDEAASKKQTKEGPVKINFDRYAEFVEGTCSNPSKDYNVFKARMDDLTKQGCNINRLDTAASGMSAEGGEFMEIVKKLKYQGKPWNEDTKDHLIKELGDILWYAQNACAALDLRMDEVIYINTLKLAARYPKMKFDEYYSENRKPGDI</sequence>
<dbReference type="OrthoDB" id="15178at10239"/>
<feature type="compositionally biased region" description="Basic and acidic residues" evidence="1">
    <location>
        <begin position="74"/>
        <end position="84"/>
    </location>
</feature>
<feature type="compositionally biased region" description="Low complexity" evidence="1">
    <location>
        <begin position="29"/>
        <end position="40"/>
    </location>
</feature>
<feature type="compositionally biased region" description="Basic and acidic residues" evidence="1">
    <location>
        <begin position="41"/>
        <end position="54"/>
    </location>
</feature>
<dbReference type="InterPro" id="IPR004518">
    <property type="entry name" value="MazG-like_dom"/>
</dbReference>
<dbReference type="KEGG" id="vg:26516762"/>
<feature type="region of interest" description="Disordered" evidence="1">
    <location>
        <begin position="1"/>
        <end position="84"/>
    </location>
</feature>
<keyword evidence="4" id="KW-1185">Reference proteome</keyword>
<evidence type="ECO:0000256" key="1">
    <source>
        <dbReference type="SAM" id="MobiDB-lite"/>
    </source>
</evidence>
<dbReference type="CDD" id="cd11541">
    <property type="entry name" value="NTP-PPase_u4"/>
    <property type="match status" value="1"/>
</dbReference>
<organism evidence="3 4">
    <name type="scientific">Cyanophage P-TIM40</name>
    <dbReference type="NCBI Taxonomy" id="1589733"/>
    <lineage>
        <taxon>Viruses</taxon>
        <taxon>Duplodnaviria</taxon>
        <taxon>Heunggongvirae</taxon>
        <taxon>Uroviricota</taxon>
        <taxon>Caudoviricetes</taxon>
        <taxon>Pantevenvirales</taxon>
        <taxon>Kyanoviridae</taxon>
        <taxon>Libanvirus</taxon>
        <taxon>Libanvirus ptim40</taxon>
    </lineage>
</organism>
<proteinExistence type="predicted"/>
<dbReference type="InterPro" id="IPR011379">
    <property type="entry name" value="MazG-related_GP37"/>
</dbReference>
<dbReference type="SUPFAM" id="SSF101386">
    <property type="entry name" value="all-alpha NTP pyrophosphatases"/>
    <property type="match status" value="1"/>
</dbReference>
<gene>
    <name evidence="3" type="primary">mazG</name>
    <name evidence="3" type="ORF">PTIM40_179</name>
</gene>
<evidence type="ECO:0000259" key="2">
    <source>
        <dbReference type="Pfam" id="PF03819"/>
    </source>
</evidence>
<accession>A0A0C5AEE9</accession>
<evidence type="ECO:0000313" key="4">
    <source>
        <dbReference type="Proteomes" id="UP000032135"/>
    </source>
</evidence>
<reference evidence="3 4" key="1">
    <citation type="submission" date="2014-11" db="EMBL/GenBank/DDBJ databases">
        <authorList>
            <person name="Fedida A."/>
            <person name="Lindell D."/>
        </authorList>
    </citation>
    <scope>NUCLEOTIDE SEQUENCE [LARGE SCALE GENOMIC DNA]</scope>
</reference>
<name>A0A0C5AEE9_9CAUD</name>
<feature type="domain" description="NTP pyrophosphohydrolase MazG-like" evidence="2">
    <location>
        <begin position="137"/>
        <end position="207"/>
    </location>
</feature>
<protein>
    <submittedName>
        <fullName evidence="3">MazG</fullName>
    </submittedName>
</protein>
<dbReference type="EMBL" id="KP211958">
    <property type="protein sequence ID" value="AJK27644.1"/>
    <property type="molecule type" value="Genomic_DNA"/>
</dbReference>
<dbReference type="Pfam" id="PF03819">
    <property type="entry name" value="MazG"/>
    <property type="match status" value="1"/>
</dbReference>